<dbReference type="Proteomes" id="UP000032309">
    <property type="component" value="Unassembled WGS sequence"/>
</dbReference>
<gene>
    <name evidence="2" type="ORF">BROSI_A0200</name>
</gene>
<name>A0ABQ0JSJ7_9BACT</name>
<dbReference type="Pfam" id="PF24839">
    <property type="entry name" value="DUF7718"/>
    <property type="match status" value="1"/>
</dbReference>
<dbReference type="RefSeq" id="WP_052561514.1">
    <property type="nucleotide sequence ID" value="NZ_BAFN01000001.1"/>
</dbReference>
<evidence type="ECO:0000313" key="3">
    <source>
        <dbReference type="Proteomes" id="UP000032309"/>
    </source>
</evidence>
<reference evidence="3" key="1">
    <citation type="journal article" date="2015" name="Genome Announc.">
        <title>Draft Genome Sequence of an Anaerobic Ammonium-Oxidizing Bacterium, "Candidatus Brocadia sinica".</title>
        <authorList>
            <person name="Oshiki M."/>
            <person name="Shinyako-Hata K."/>
            <person name="Satoh H."/>
            <person name="Okabe S."/>
        </authorList>
    </citation>
    <scope>NUCLEOTIDE SEQUENCE [LARGE SCALE GENOMIC DNA]</scope>
    <source>
        <strain evidence="3">JPN1</strain>
    </source>
</reference>
<evidence type="ECO:0000313" key="2">
    <source>
        <dbReference type="EMBL" id="GAN31696.1"/>
    </source>
</evidence>
<evidence type="ECO:0000259" key="1">
    <source>
        <dbReference type="Pfam" id="PF24839"/>
    </source>
</evidence>
<sequence>MLKALEFTIMLSPDQEDRLRVIASKEKGKIVKFVAQYEAYIKNEWRNIVRYDTAHKDLIHPNGIIDKQPLPFTDFNVAFTFAIQDLKISWKWYRIAYEKEL</sequence>
<dbReference type="InterPro" id="IPR056135">
    <property type="entry name" value="DUF7718"/>
</dbReference>
<dbReference type="EMBL" id="BAFN01000001">
    <property type="protein sequence ID" value="GAN31696.1"/>
    <property type="molecule type" value="Genomic_DNA"/>
</dbReference>
<comment type="caution">
    <text evidence="2">The sequence shown here is derived from an EMBL/GenBank/DDBJ whole genome shotgun (WGS) entry which is preliminary data.</text>
</comment>
<keyword evidence="3" id="KW-1185">Reference proteome</keyword>
<proteinExistence type="predicted"/>
<organism evidence="2 3">
    <name type="scientific">Candidatus Brocadia sinica JPN1</name>
    <dbReference type="NCBI Taxonomy" id="1197129"/>
    <lineage>
        <taxon>Bacteria</taxon>
        <taxon>Pseudomonadati</taxon>
        <taxon>Planctomycetota</taxon>
        <taxon>Candidatus Brocadiia</taxon>
        <taxon>Candidatus Brocadiales</taxon>
        <taxon>Candidatus Brocadiaceae</taxon>
        <taxon>Candidatus Brocadia</taxon>
    </lineage>
</organism>
<protein>
    <recommendedName>
        <fullName evidence="1">DUF7718 domain-containing protein</fullName>
    </recommendedName>
</protein>
<accession>A0ABQ0JSJ7</accession>
<feature type="domain" description="DUF7718" evidence="1">
    <location>
        <begin position="5"/>
        <end position="100"/>
    </location>
</feature>